<dbReference type="InterPro" id="IPR009014">
    <property type="entry name" value="Transketo_C/PFOR_II"/>
</dbReference>
<keyword evidence="6" id="KW-1185">Reference proteome</keyword>
<evidence type="ECO:0000256" key="3">
    <source>
        <dbReference type="ARBA" id="ARBA00023052"/>
    </source>
</evidence>
<dbReference type="AlphaFoldDB" id="A0A143YX27"/>
<evidence type="ECO:0000259" key="4">
    <source>
        <dbReference type="SMART" id="SM00861"/>
    </source>
</evidence>
<protein>
    <recommendedName>
        <fullName evidence="4">Transketolase-like pyrimidine-binding domain-containing protein</fullName>
    </recommendedName>
</protein>
<evidence type="ECO:0000256" key="2">
    <source>
        <dbReference type="ARBA" id="ARBA00007131"/>
    </source>
</evidence>
<dbReference type="FunFam" id="3.40.50.970:FF:000129">
    <property type="entry name" value="Transketolase"/>
    <property type="match status" value="1"/>
</dbReference>
<keyword evidence="3" id="KW-0786">Thiamine pyrophosphate</keyword>
<accession>A0A143YX27</accession>
<dbReference type="InterPro" id="IPR005475">
    <property type="entry name" value="Transketolase-like_Pyr-bd"/>
</dbReference>
<dbReference type="InterPro" id="IPR029061">
    <property type="entry name" value="THDP-binding"/>
</dbReference>
<comment type="similarity">
    <text evidence="2">Belongs to the transketolase family.</text>
</comment>
<proteinExistence type="inferred from homology"/>
<evidence type="ECO:0000256" key="1">
    <source>
        <dbReference type="ARBA" id="ARBA00001964"/>
    </source>
</evidence>
<sequence>MTFEAKMGKTEMREVYRKFLLEKARKDESVVVLEADLSSSMSTDKIKDELGDRYINVGIMEAQEVCCAAGLSVAGFKPYIHTFGPFASRRVFDQIFISVAYAGTNVTIIGSDAGVTAEANGGTHMPFEELSLLRSIPHAHIYEASDDKCLRAILEETYHTDGLNYVRMIRKNAIEIYEEGETFEDGYKLLREGSDVSIVASGIMVADALQAADRLAAEGISATVIDLYRVKPVNEAALLKAAETGAIVTAENHNVIGGIGSVVAETLAELKPTLQYRVGVREAFGQVGQADYLKEQYGLTAENIVAQAKRLVEQKAKISVNV</sequence>
<dbReference type="CDD" id="cd07033">
    <property type="entry name" value="TPP_PYR_DXS_TK_like"/>
    <property type="match status" value="1"/>
</dbReference>
<comment type="cofactor">
    <cofactor evidence="1">
        <name>thiamine diphosphate</name>
        <dbReference type="ChEBI" id="CHEBI:58937"/>
    </cofactor>
</comment>
<dbReference type="SMART" id="SM00861">
    <property type="entry name" value="Transket_pyr"/>
    <property type="match status" value="1"/>
</dbReference>
<evidence type="ECO:0000313" key="6">
    <source>
        <dbReference type="Proteomes" id="UP000242754"/>
    </source>
</evidence>
<dbReference type="Gene3D" id="3.40.50.970">
    <property type="match status" value="1"/>
</dbReference>
<dbReference type="SUPFAM" id="SSF52518">
    <property type="entry name" value="Thiamin diphosphate-binding fold (THDP-binding)"/>
    <property type="match status" value="1"/>
</dbReference>
<dbReference type="Gene3D" id="3.40.50.920">
    <property type="match status" value="1"/>
</dbReference>
<dbReference type="EMBL" id="FJNE01000007">
    <property type="protein sequence ID" value="CZQ97945.1"/>
    <property type="molecule type" value="Genomic_DNA"/>
</dbReference>
<name>A0A143YX27_9LACT</name>
<dbReference type="RefSeq" id="WP_409373503.1">
    <property type="nucleotide sequence ID" value="NZ_FJNE01000007.1"/>
</dbReference>
<dbReference type="Pfam" id="PF02779">
    <property type="entry name" value="Transket_pyr"/>
    <property type="match status" value="1"/>
</dbReference>
<organism evidence="5 6">
    <name type="scientific">Trichococcus palustris</name>
    <dbReference type="NCBI Taxonomy" id="140314"/>
    <lineage>
        <taxon>Bacteria</taxon>
        <taxon>Bacillati</taxon>
        <taxon>Bacillota</taxon>
        <taxon>Bacilli</taxon>
        <taxon>Lactobacillales</taxon>
        <taxon>Carnobacteriaceae</taxon>
        <taxon>Trichococcus</taxon>
    </lineage>
</organism>
<dbReference type="Proteomes" id="UP000242754">
    <property type="component" value="Unassembled WGS sequence"/>
</dbReference>
<reference evidence="5 6" key="1">
    <citation type="submission" date="2016-02" db="EMBL/GenBank/DDBJ databases">
        <authorList>
            <person name="Wen L."/>
            <person name="He K."/>
            <person name="Yang H."/>
        </authorList>
    </citation>
    <scope>NUCLEOTIDE SEQUENCE [LARGE SCALE GENOMIC DNA]</scope>
    <source>
        <strain evidence="5">Trichococcus palustris</strain>
    </source>
</reference>
<dbReference type="InterPro" id="IPR033248">
    <property type="entry name" value="Transketolase_C"/>
</dbReference>
<gene>
    <name evidence="5" type="ORF">Tpal_2200</name>
</gene>
<dbReference type="SUPFAM" id="SSF52922">
    <property type="entry name" value="TK C-terminal domain-like"/>
    <property type="match status" value="1"/>
</dbReference>
<dbReference type="Pfam" id="PF02780">
    <property type="entry name" value="Transketolase_C"/>
    <property type="match status" value="1"/>
</dbReference>
<evidence type="ECO:0000313" key="5">
    <source>
        <dbReference type="EMBL" id="CZQ97945.1"/>
    </source>
</evidence>
<dbReference type="STRING" id="140314.SAMN04488076_12511"/>
<dbReference type="PANTHER" id="PTHR43825">
    <property type="entry name" value="PYRUVATE DEHYDROGENASE E1 COMPONENT"/>
    <property type="match status" value="1"/>
</dbReference>
<dbReference type="InterPro" id="IPR051157">
    <property type="entry name" value="PDH/Transketolase"/>
</dbReference>
<feature type="domain" description="Transketolase-like pyrimidine-binding" evidence="4">
    <location>
        <begin position="10"/>
        <end position="176"/>
    </location>
</feature>
<dbReference type="PANTHER" id="PTHR43825:SF1">
    <property type="entry name" value="TRANSKETOLASE-LIKE PYRIMIDINE-BINDING DOMAIN-CONTAINING PROTEIN"/>
    <property type="match status" value="1"/>
</dbReference>